<dbReference type="CDD" id="cd04598">
    <property type="entry name" value="CBS_pair_GGDEF_EAL"/>
    <property type="match status" value="1"/>
</dbReference>
<dbReference type="InterPro" id="IPR001633">
    <property type="entry name" value="EAL_dom"/>
</dbReference>
<dbReference type="Gene3D" id="3.30.70.270">
    <property type="match status" value="1"/>
</dbReference>
<dbReference type="AlphaFoldDB" id="A0A6P2P6H4"/>
<sequence length="645" mass="69742">MHQQRPSRHEIFIQFSASDAVKSGVLSIRLPSPMPAPHPDSAAASITRLIADRALAAVFQPIVDLGSGTVVGYEGLIRGPSGTDLEPPAALFAQAAREGETLALEQAAALTCLDAFAALGCDGKLFLNFSAGTILKLASERERVRQLLVRARIAAERIVIELTEQNAIPDVAHIGPAVASLRDAGIQFALDDYGTANASMNLWLRLHPDVVKIDRFFIHDIARDPLKFEAVKAMQHFAQASGAQLIAEGIENECDLIVVRDMGICCVQGFLLGRPNAQPSRVVAPAARDAIRAPHIAVFPGATRSVRPAGTIAGKMLVPAPALPRDATSNDVLDLFNRMPDLHAVALVERGRPVALVNRRGFIDRFALPYHREVFGKKPCLQFANDAPLMIDNATTFEQLAMLLASHDQRYLADGFVITEHGRYVGLGTGESLVRAVTEMRIEAARYANPLTFLPGNIPISAHIDRLLQRDAGFHACYVDLNQFKPFNDQYGYWQGDEVLKFAATVLAGVCDPQRDFLGHVGGDDFLVLFQRADWRERAADAIARFNDGAQLFYTQADRQAGGLHGEDRHGNPAFFGFVTMAIGAVGVPAGAHGAKRYGSDEIASVAALAKRRAKQQPDGLAVVDLDAGRAALRHRGEPPAVAIR</sequence>
<dbReference type="EMBL" id="CABVPY010000036">
    <property type="protein sequence ID" value="VWC03504.1"/>
    <property type="molecule type" value="Genomic_DNA"/>
</dbReference>
<dbReference type="Pfam" id="PF00990">
    <property type="entry name" value="GGDEF"/>
    <property type="match status" value="1"/>
</dbReference>
<dbReference type="Gene3D" id="3.20.20.450">
    <property type="entry name" value="EAL domain"/>
    <property type="match status" value="1"/>
</dbReference>
<gene>
    <name evidence="3" type="ORF">BLA6863_04984</name>
</gene>
<dbReference type="SUPFAM" id="SSF55073">
    <property type="entry name" value="Nucleotide cyclase"/>
    <property type="match status" value="1"/>
</dbReference>
<dbReference type="PROSITE" id="PS50883">
    <property type="entry name" value="EAL"/>
    <property type="match status" value="1"/>
</dbReference>
<dbReference type="NCBIfam" id="TIGR00254">
    <property type="entry name" value="GGDEF"/>
    <property type="match status" value="1"/>
</dbReference>
<evidence type="ECO:0000313" key="4">
    <source>
        <dbReference type="Proteomes" id="UP000494170"/>
    </source>
</evidence>
<dbReference type="Proteomes" id="UP000494170">
    <property type="component" value="Unassembled WGS sequence"/>
</dbReference>
<dbReference type="PANTHER" id="PTHR33121">
    <property type="entry name" value="CYCLIC DI-GMP PHOSPHODIESTERASE PDEF"/>
    <property type="match status" value="1"/>
</dbReference>
<evidence type="ECO:0000259" key="1">
    <source>
        <dbReference type="PROSITE" id="PS50883"/>
    </source>
</evidence>
<proteinExistence type="predicted"/>
<dbReference type="InterPro" id="IPR050706">
    <property type="entry name" value="Cyclic-di-GMP_PDE-like"/>
</dbReference>
<accession>A0A6P2P6H4</accession>
<evidence type="ECO:0000259" key="2">
    <source>
        <dbReference type="PROSITE" id="PS50887"/>
    </source>
</evidence>
<dbReference type="SUPFAM" id="SSF54631">
    <property type="entry name" value="CBS-domain pair"/>
    <property type="match status" value="1"/>
</dbReference>
<dbReference type="SUPFAM" id="SSF141868">
    <property type="entry name" value="EAL domain-like"/>
    <property type="match status" value="1"/>
</dbReference>
<dbReference type="InterPro" id="IPR046342">
    <property type="entry name" value="CBS_dom_sf"/>
</dbReference>
<organism evidence="3 4">
    <name type="scientific">Burkholderia lata (strain ATCC 17760 / DSM 23089 / LMG 22485 / NCIMB 9086 / R18194 / 383)</name>
    <dbReference type="NCBI Taxonomy" id="482957"/>
    <lineage>
        <taxon>Bacteria</taxon>
        <taxon>Pseudomonadati</taxon>
        <taxon>Pseudomonadota</taxon>
        <taxon>Betaproteobacteria</taxon>
        <taxon>Burkholderiales</taxon>
        <taxon>Burkholderiaceae</taxon>
        <taxon>Burkholderia</taxon>
        <taxon>Burkholderia cepacia complex</taxon>
    </lineage>
</organism>
<dbReference type="InterPro" id="IPR000160">
    <property type="entry name" value="GGDEF_dom"/>
</dbReference>
<dbReference type="InterPro" id="IPR043128">
    <property type="entry name" value="Rev_trsase/Diguanyl_cyclase"/>
</dbReference>
<dbReference type="InterPro" id="IPR035919">
    <property type="entry name" value="EAL_sf"/>
</dbReference>
<dbReference type="GO" id="GO:0071111">
    <property type="term" value="F:cyclic-guanylate-specific phosphodiesterase activity"/>
    <property type="evidence" value="ECO:0007669"/>
    <property type="project" value="InterPro"/>
</dbReference>
<reference evidence="3 4" key="1">
    <citation type="submission" date="2019-09" db="EMBL/GenBank/DDBJ databases">
        <authorList>
            <person name="Depoorter E."/>
        </authorList>
    </citation>
    <scope>NUCLEOTIDE SEQUENCE [LARGE SCALE GENOMIC DNA]</scope>
    <source>
        <strain evidence="3">LMG 6863</strain>
    </source>
</reference>
<feature type="domain" description="EAL" evidence="1">
    <location>
        <begin position="39"/>
        <end position="289"/>
    </location>
</feature>
<dbReference type="Pfam" id="PF00563">
    <property type="entry name" value="EAL"/>
    <property type="match status" value="1"/>
</dbReference>
<protein>
    <submittedName>
        <fullName evidence="3">Diguanylate cyclase</fullName>
    </submittedName>
</protein>
<dbReference type="SMART" id="SM00052">
    <property type="entry name" value="EAL"/>
    <property type="match status" value="1"/>
</dbReference>
<evidence type="ECO:0000313" key="3">
    <source>
        <dbReference type="EMBL" id="VWC03504.1"/>
    </source>
</evidence>
<dbReference type="PROSITE" id="PS50887">
    <property type="entry name" value="GGDEF"/>
    <property type="match status" value="1"/>
</dbReference>
<name>A0A6P2P6H4_BURL3</name>
<dbReference type="PANTHER" id="PTHR33121:SF76">
    <property type="entry name" value="SIGNALING PROTEIN"/>
    <property type="match status" value="1"/>
</dbReference>
<dbReference type="InterPro" id="IPR029787">
    <property type="entry name" value="Nucleotide_cyclase"/>
</dbReference>
<feature type="domain" description="GGDEF" evidence="2">
    <location>
        <begin position="472"/>
        <end position="628"/>
    </location>
</feature>
<dbReference type="SMART" id="SM00267">
    <property type="entry name" value="GGDEF"/>
    <property type="match status" value="1"/>
</dbReference>
<dbReference type="CDD" id="cd01948">
    <property type="entry name" value="EAL"/>
    <property type="match status" value="1"/>
</dbReference>